<dbReference type="Gene3D" id="1.10.260.40">
    <property type="entry name" value="lambda repressor-like DNA-binding domains"/>
    <property type="match status" value="1"/>
</dbReference>
<comment type="caution">
    <text evidence="3">The sequence shown here is derived from an EMBL/GenBank/DDBJ whole genome shotgun (WGS) entry which is preliminary data.</text>
</comment>
<dbReference type="PROSITE" id="PS50943">
    <property type="entry name" value="HTH_CROC1"/>
    <property type="match status" value="1"/>
</dbReference>
<reference evidence="3" key="1">
    <citation type="submission" date="2022-12" db="EMBL/GenBank/DDBJ databases">
        <title>Paracoccus onchidii sp. nov., isolated from a marine invertebrate from the South China Sea.</title>
        <authorList>
            <person name="Xu S."/>
            <person name="Liu Z."/>
            <person name="Xu Y."/>
        </authorList>
    </citation>
    <scope>NUCLEOTIDE SEQUENCE</scope>
    <source>
        <strain evidence="3">Z330</strain>
    </source>
</reference>
<dbReference type="PANTHER" id="PTHR46797">
    <property type="entry name" value="HTH-TYPE TRANSCRIPTIONAL REGULATOR"/>
    <property type="match status" value="1"/>
</dbReference>
<dbReference type="Proteomes" id="UP001165641">
    <property type="component" value="Unassembled WGS sequence"/>
</dbReference>
<dbReference type="PANTHER" id="PTHR46797:SF1">
    <property type="entry name" value="METHYLPHOSPHONATE SYNTHASE"/>
    <property type="match status" value="1"/>
</dbReference>
<dbReference type="SMART" id="SM00530">
    <property type="entry name" value="HTH_XRE"/>
    <property type="match status" value="1"/>
</dbReference>
<keyword evidence="1" id="KW-0238">DNA-binding</keyword>
<evidence type="ECO:0000313" key="3">
    <source>
        <dbReference type="EMBL" id="MDB6177917.1"/>
    </source>
</evidence>
<proteinExistence type="predicted"/>
<organism evidence="3 4">
    <name type="scientific">Paracoccus onchidii</name>
    <dbReference type="NCBI Taxonomy" id="3017813"/>
    <lineage>
        <taxon>Bacteria</taxon>
        <taxon>Pseudomonadati</taxon>
        <taxon>Pseudomonadota</taxon>
        <taxon>Alphaproteobacteria</taxon>
        <taxon>Rhodobacterales</taxon>
        <taxon>Paracoccaceae</taxon>
        <taxon>Paracoccus</taxon>
    </lineage>
</organism>
<dbReference type="InterPro" id="IPR050807">
    <property type="entry name" value="TransReg_Diox_bact_type"/>
</dbReference>
<sequence length="99" mass="10915">MNLKQIRLARGLTQKDVAEMADVEQPTVSKIEQGFDGVTLRTLNKIAEALDITLADLVGESRTGPENAILSAFRRLPPERQQGWIDMAEMLAPHSSKEG</sequence>
<evidence type="ECO:0000313" key="4">
    <source>
        <dbReference type="Proteomes" id="UP001165641"/>
    </source>
</evidence>
<evidence type="ECO:0000256" key="1">
    <source>
        <dbReference type="ARBA" id="ARBA00023125"/>
    </source>
</evidence>
<dbReference type="SUPFAM" id="SSF47413">
    <property type="entry name" value="lambda repressor-like DNA-binding domains"/>
    <property type="match status" value="1"/>
</dbReference>
<dbReference type="Pfam" id="PF01381">
    <property type="entry name" value="HTH_3"/>
    <property type="match status" value="1"/>
</dbReference>
<dbReference type="CDD" id="cd00093">
    <property type="entry name" value="HTH_XRE"/>
    <property type="match status" value="1"/>
</dbReference>
<evidence type="ECO:0000259" key="2">
    <source>
        <dbReference type="PROSITE" id="PS50943"/>
    </source>
</evidence>
<gene>
    <name evidence="3" type="ORF">PAF17_10435</name>
</gene>
<dbReference type="InterPro" id="IPR001387">
    <property type="entry name" value="Cro/C1-type_HTH"/>
</dbReference>
<protein>
    <submittedName>
        <fullName evidence="3">Helix-turn-helix transcriptional regulator</fullName>
    </submittedName>
</protein>
<dbReference type="RefSeq" id="WP_271889031.1">
    <property type="nucleotide sequence ID" value="NZ_JAQBIE010000011.1"/>
</dbReference>
<name>A0ABT4ZFN8_9RHOB</name>
<dbReference type="InterPro" id="IPR010982">
    <property type="entry name" value="Lambda_DNA-bd_dom_sf"/>
</dbReference>
<feature type="domain" description="HTH cro/C1-type" evidence="2">
    <location>
        <begin position="3"/>
        <end position="57"/>
    </location>
</feature>
<accession>A0ABT4ZFN8</accession>
<keyword evidence="4" id="KW-1185">Reference proteome</keyword>
<dbReference type="EMBL" id="JAQBIE010000011">
    <property type="protein sequence ID" value="MDB6177917.1"/>
    <property type="molecule type" value="Genomic_DNA"/>
</dbReference>